<dbReference type="AlphaFoldDB" id="A0A9D2HVU1"/>
<dbReference type="EMBL" id="DWZI01000022">
    <property type="protein sequence ID" value="HJA85346.1"/>
    <property type="molecule type" value="Genomic_DNA"/>
</dbReference>
<evidence type="ECO:0000313" key="3">
    <source>
        <dbReference type="Proteomes" id="UP000823862"/>
    </source>
</evidence>
<feature type="region of interest" description="Disordered" evidence="1">
    <location>
        <begin position="55"/>
        <end position="127"/>
    </location>
</feature>
<reference evidence="2" key="1">
    <citation type="journal article" date="2021" name="PeerJ">
        <title>Extensive microbial diversity within the chicken gut microbiome revealed by metagenomics and culture.</title>
        <authorList>
            <person name="Gilroy R."/>
            <person name="Ravi A."/>
            <person name="Getino M."/>
            <person name="Pursley I."/>
            <person name="Horton D.L."/>
            <person name="Alikhan N.F."/>
            <person name="Baker D."/>
            <person name="Gharbi K."/>
            <person name="Hall N."/>
            <person name="Watson M."/>
            <person name="Adriaenssens E.M."/>
            <person name="Foster-Nyarko E."/>
            <person name="Jarju S."/>
            <person name="Secka A."/>
            <person name="Antonio M."/>
            <person name="Oren A."/>
            <person name="Chaudhuri R.R."/>
            <person name="La Ragione R."/>
            <person name="Hildebrand F."/>
            <person name="Pallen M.J."/>
        </authorList>
    </citation>
    <scope>NUCLEOTIDE SEQUENCE</scope>
    <source>
        <strain evidence="2">ChiHjej12B11-9795</strain>
    </source>
</reference>
<gene>
    <name evidence="2" type="ORF">H9950_03985</name>
</gene>
<evidence type="ECO:0000256" key="1">
    <source>
        <dbReference type="SAM" id="MobiDB-lite"/>
    </source>
</evidence>
<accession>A0A9D2HVU1</accession>
<proteinExistence type="predicted"/>
<sequence>MQTILNDIELDVAELKYLLQALTTTADPKLAKVAGRNISHLKERLDELQRFLEASASSSQATTGEPAHTEEKAETFVREEVPSSSAKEEPSAPLPTEPEEEAPQPEVSLSPATQETESGPILAERIRPTGDLRHSLSLNDTFRFARALCDGNVARLHDLLTRLDGTHTADEAVSLLHNEVPAQEGNPSLAEFEELLKKHFDR</sequence>
<protein>
    <submittedName>
        <fullName evidence="2">Uncharacterized protein</fullName>
    </submittedName>
</protein>
<feature type="compositionally biased region" description="Basic and acidic residues" evidence="1">
    <location>
        <begin position="67"/>
        <end position="90"/>
    </location>
</feature>
<reference evidence="2" key="2">
    <citation type="submission" date="2021-04" db="EMBL/GenBank/DDBJ databases">
        <authorList>
            <person name="Gilroy R."/>
        </authorList>
    </citation>
    <scope>NUCLEOTIDE SEQUENCE</scope>
    <source>
        <strain evidence="2">ChiHjej12B11-9795</strain>
    </source>
</reference>
<organism evidence="2 3">
    <name type="scientific">Candidatus Bacteroides avicola</name>
    <dbReference type="NCBI Taxonomy" id="2838468"/>
    <lineage>
        <taxon>Bacteria</taxon>
        <taxon>Pseudomonadati</taxon>
        <taxon>Bacteroidota</taxon>
        <taxon>Bacteroidia</taxon>
        <taxon>Bacteroidales</taxon>
        <taxon>Bacteroidaceae</taxon>
        <taxon>Bacteroides</taxon>
    </lineage>
</organism>
<comment type="caution">
    <text evidence="2">The sequence shown here is derived from an EMBL/GenBank/DDBJ whole genome shotgun (WGS) entry which is preliminary data.</text>
</comment>
<evidence type="ECO:0000313" key="2">
    <source>
        <dbReference type="EMBL" id="HJA85346.1"/>
    </source>
</evidence>
<name>A0A9D2HVU1_9BACE</name>
<dbReference type="Proteomes" id="UP000823862">
    <property type="component" value="Unassembled WGS sequence"/>
</dbReference>